<protein>
    <submittedName>
        <fullName evidence="2">Uncharacterized protein</fullName>
    </submittedName>
</protein>
<dbReference type="Pfam" id="PF14223">
    <property type="entry name" value="Retrotran_gag_2"/>
    <property type="match status" value="1"/>
</dbReference>
<dbReference type="Proteomes" id="UP001231189">
    <property type="component" value="Unassembled WGS sequence"/>
</dbReference>
<keyword evidence="3" id="KW-1185">Reference proteome</keyword>
<evidence type="ECO:0000313" key="3">
    <source>
        <dbReference type="Proteomes" id="UP001231189"/>
    </source>
</evidence>
<gene>
    <name evidence="2" type="ORF">QYE76_048718</name>
</gene>
<dbReference type="EMBL" id="JAUUTY010000003">
    <property type="protein sequence ID" value="KAK1660559.1"/>
    <property type="molecule type" value="Genomic_DNA"/>
</dbReference>
<evidence type="ECO:0000313" key="2">
    <source>
        <dbReference type="EMBL" id="KAK1660559.1"/>
    </source>
</evidence>
<dbReference type="AlphaFoldDB" id="A0AAD8SMW6"/>
<organism evidence="2 3">
    <name type="scientific">Lolium multiflorum</name>
    <name type="common">Italian ryegrass</name>
    <name type="synonym">Lolium perenne subsp. multiflorum</name>
    <dbReference type="NCBI Taxonomy" id="4521"/>
    <lineage>
        <taxon>Eukaryota</taxon>
        <taxon>Viridiplantae</taxon>
        <taxon>Streptophyta</taxon>
        <taxon>Embryophyta</taxon>
        <taxon>Tracheophyta</taxon>
        <taxon>Spermatophyta</taxon>
        <taxon>Magnoliopsida</taxon>
        <taxon>Liliopsida</taxon>
        <taxon>Poales</taxon>
        <taxon>Poaceae</taxon>
        <taxon>BOP clade</taxon>
        <taxon>Pooideae</taxon>
        <taxon>Poodae</taxon>
        <taxon>Poeae</taxon>
        <taxon>Poeae Chloroplast Group 2 (Poeae type)</taxon>
        <taxon>Loliodinae</taxon>
        <taxon>Loliinae</taxon>
        <taxon>Lolium</taxon>
    </lineage>
</organism>
<comment type="caution">
    <text evidence="2">The sequence shown here is derived from an EMBL/GenBank/DDBJ whole genome shotgun (WGS) entry which is preliminary data.</text>
</comment>
<sequence>MVDQRSSRWGLGHQKRWPLRGEGGAVPSGGGALAGAEERLISHTGGVEVVEGASCRFGCPIDPVSNLQTEAGYRVVPIPRPWNLAFSSVLGAVGVARLAALAGTPVHGEVLTAHGVAELHLPKPQSAVRLAAIAGEVISSPKPLHVVSEDAVRRWDEANTSAIGRLLVVLSDTLFDPYRSYTVAAELWKELEDKYSATDYGNESFLVEKYMTFQMVESRSIVEQEHEVQLIVKDLGQYDTDLPEKFQVNVLLAKLPASWRDFGTALRRRREVITITDFVSQLNVEEQSRKSAAGSSVQADVNVAEVKKKPQGMPKKNNNFIPKKTTQFKRNLQDIECYVCALVTCLMEWSRTFYSWHRMVVLQVTSGKAPSLRNLLFVLVSHGKF</sequence>
<name>A0AAD8SMW6_LOLMU</name>
<evidence type="ECO:0000256" key="1">
    <source>
        <dbReference type="SAM" id="MobiDB-lite"/>
    </source>
</evidence>
<reference evidence="2" key="1">
    <citation type="submission" date="2023-07" db="EMBL/GenBank/DDBJ databases">
        <title>A chromosome-level genome assembly of Lolium multiflorum.</title>
        <authorList>
            <person name="Chen Y."/>
            <person name="Copetti D."/>
            <person name="Kolliker R."/>
            <person name="Studer B."/>
        </authorList>
    </citation>
    <scope>NUCLEOTIDE SEQUENCE</scope>
    <source>
        <strain evidence="2">02402/16</strain>
        <tissue evidence="2">Leaf</tissue>
    </source>
</reference>
<feature type="region of interest" description="Disordered" evidence="1">
    <location>
        <begin position="1"/>
        <end position="28"/>
    </location>
</feature>
<dbReference type="PANTHER" id="PTHR47592:SF27">
    <property type="entry name" value="OS08G0421700 PROTEIN"/>
    <property type="match status" value="1"/>
</dbReference>
<accession>A0AAD8SMW6</accession>
<dbReference type="PANTHER" id="PTHR47592">
    <property type="entry name" value="PBF68 PROTEIN"/>
    <property type="match status" value="1"/>
</dbReference>
<proteinExistence type="predicted"/>